<dbReference type="Gene3D" id="3.30.1490.150">
    <property type="entry name" value="Hypothetical protein ph0010, domain 2"/>
    <property type="match status" value="1"/>
</dbReference>
<dbReference type="PROSITE" id="PS51112">
    <property type="entry name" value="AMMECR1"/>
    <property type="match status" value="1"/>
</dbReference>
<dbReference type="InterPro" id="IPR027623">
    <property type="entry name" value="AmmeMemoSam_A"/>
</dbReference>
<dbReference type="Gene3D" id="3.30.700.20">
    <property type="entry name" value="Hypothetical protein ph0010, domain 1"/>
    <property type="match status" value="1"/>
</dbReference>
<dbReference type="Proteomes" id="UP000238730">
    <property type="component" value="Unassembled WGS sequence"/>
</dbReference>
<gene>
    <name evidence="2" type="ORF">BTO08_03465</name>
</gene>
<dbReference type="Pfam" id="PF01871">
    <property type="entry name" value="AMMECR1"/>
    <property type="match status" value="1"/>
</dbReference>
<comment type="caution">
    <text evidence="2">The sequence shown here is derived from an EMBL/GenBank/DDBJ whole genome shotgun (WGS) entry which is preliminary data.</text>
</comment>
<dbReference type="InterPro" id="IPR027485">
    <property type="entry name" value="AMMECR1_N"/>
</dbReference>
<dbReference type="InterPro" id="IPR023473">
    <property type="entry name" value="AMMECR1"/>
</dbReference>
<dbReference type="InterPro" id="IPR036071">
    <property type="entry name" value="AMMECR1_dom_sf"/>
</dbReference>
<protein>
    <submittedName>
        <fullName evidence="2">AmmeMemoRadiSam system protein A</fullName>
    </submittedName>
</protein>
<name>A0A2S7VWR1_PHOAN</name>
<evidence type="ECO:0000259" key="1">
    <source>
        <dbReference type="PROSITE" id="PS51112"/>
    </source>
</evidence>
<dbReference type="RefSeq" id="WP_105059908.1">
    <property type="nucleotide sequence ID" value="NZ_MSCJ01000001.1"/>
</dbReference>
<dbReference type="EMBL" id="MSCJ01000001">
    <property type="protein sequence ID" value="PQJ66550.1"/>
    <property type="molecule type" value="Genomic_DNA"/>
</dbReference>
<dbReference type="InterPro" id="IPR002733">
    <property type="entry name" value="AMMECR1_domain"/>
</dbReference>
<dbReference type="PANTHER" id="PTHR13016:SF0">
    <property type="entry name" value="AMME SYNDROME CANDIDATE GENE 1 PROTEIN"/>
    <property type="match status" value="1"/>
</dbReference>
<feature type="domain" description="AMMECR1" evidence="1">
    <location>
        <begin position="13"/>
        <end position="204"/>
    </location>
</feature>
<sequence length="205" mass="23531">MDIITTPQTYNKGELTQLLDIARNAIQDHFSDRPINAPRLNHYTRKMQQHAACFVTLEVNNVLQGSMGTTIASRPLVIEVHNKAVASAYEDRRFMPLSEEQLDELTIEVEVLSSLETLVIHSHQALVEHLQIPNNRQGIVLIDRYTQSIMLPSAWRKGITPDHFIQQLKQKAGWSPTYWSPNMIVKTFTTSALKEKYAKIRSKYF</sequence>
<dbReference type="PANTHER" id="PTHR13016">
    <property type="entry name" value="AMMECR1 HOMOLOG"/>
    <property type="match status" value="1"/>
</dbReference>
<dbReference type="AlphaFoldDB" id="A0A2S7VWR1"/>
<dbReference type="NCBIfam" id="TIGR04335">
    <property type="entry name" value="AmmeMemoSam_A"/>
    <property type="match status" value="1"/>
</dbReference>
<evidence type="ECO:0000313" key="3">
    <source>
        <dbReference type="Proteomes" id="UP000238730"/>
    </source>
</evidence>
<reference evidence="2 3" key="1">
    <citation type="submission" date="2016-12" db="EMBL/GenBank/DDBJ databases">
        <title>Diversity of luminous bacteria.</title>
        <authorList>
            <person name="Yoshizawa S."/>
            <person name="Kogure K."/>
        </authorList>
    </citation>
    <scope>NUCLEOTIDE SEQUENCE [LARGE SCALE GENOMIC DNA]</scope>
    <source>
        <strain evidence="2 3">LC1-200</strain>
    </source>
</reference>
<dbReference type="OrthoDB" id="9782820at2"/>
<accession>A0A2S7VWR1</accession>
<organism evidence="2 3">
    <name type="scientific">Photobacterium angustum</name>
    <dbReference type="NCBI Taxonomy" id="661"/>
    <lineage>
        <taxon>Bacteria</taxon>
        <taxon>Pseudomonadati</taxon>
        <taxon>Pseudomonadota</taxon>
        <taxon>Gammaproteobacteria</taxon>
        <taxon>Vibrionales</taxon>
        <taxon>Vibrionaceae</taxon>
        <taxon>Photobacterium</taxon>
    </lineage>
</organism>
<proteinExistence type="predicted"/>
<dbReference type="SUPFAM" id="SSF143447">
    <property type="entry name" value="AMMECR1-like"/>
    <property type="match status" value="1"/>
</dbReference>
<evidence type="ECO:0000313" key="2">
    <source>
        <dbReference type="EMBL" id="PQJ66550.1"/>
    </source>
</evidence>